<comment type="similarity">
    <text evidence="2">Belongs to the PEN-2 family.</text>
</comment>
<feature type="transmembrane region" description="Helical" evidence="7">
    <location>
        <begin position="33"/>
        <end position="52"/>
    </location>
</feature>
<dbReference type="GO" id="GO:0007219">
    <property type="term" value="P:Notch signaling pathway"/>
    <property type="evidence" value="ECO:0007669"/>
    <property type="project" value="UniProtKB-KW"/>
</dbReference>
<evidence type="ECO:0000256" key="3">
    <source>
        <dbReference type="ARBA" id="ARBA00022692"/>
    </source>
</evidence>
<reference evidence="9" key="1">
    <citation type="journal article" date="2016" name="Nat. Commun.">
        <title>The Gonium pectorale genome demonstrates co-option of cell cycle regulation during the evolution of multicellularity.</title>
        <authorList>
            <person name="Hanschen E.R."/>
            <person name="Marriage T.N."/>
            <person name="Ferris P.J."/>
            <person name="Hamaji T."/>
            <person name="Toyoda A."/>
            <person name="Fujiyama A."/>
            <person name="Neme R."/>
            <person name="Noguchi H."/>
            <person name="Minakuchi Y."/>
            <person name="Suzuki M."/>
            <person name="Kawai-Toyooka H."/>
            <person name="Smith D.R."/>
            <person name="Sparks H."/>
            <person name="Anderson J."/>
            <person name="Bakaric R."/>
            <person name="Luria V."/>
            <person name="Karger A."/>
            <person name="Kirschner M.W."/>
            <person name="Durand P.M."/>
            <person name="Michod R.E."/>
            <person name="Nozaki H."/>
            <person name="Olson B.J."/>
        </authorList>
    </citation>
    <scope>NUCLEOTIDE SEQUENCE [LARGE SCALE GENOMIC DNA]</scope>
    <source>
        <strain evidence="9">NIES-2863</strain>
    </source>
</reference>
<organism evidence="8 9">
    <name type="scientific">Gonium pectorale</name>
    <name type="common">Green alga</name>
    <dbReference type="NCBI Taxonomy" id="33097"/>
    <lineage>
        <taxon>Eukaryota</taxon>
        <taxon>Viridiplantae</taxon>
        <taxon>Chlorophyta</taxon>
        <taxon>core chlorophytes</taxon>
        <taxon>Chlorophyceae</taxon>
        <taxon>CS clade</taxon>
        <taxon>Chlamydomonadales</taxon>
        <taxon>Volvocaceae</taxon>
        <taxon>Gonium</taxon>
    </lineage>
</organism>
<comment type="subcellular location">
    <subcellularLocation>
        <location evidence="1">Membrane</location>
        <topology evidence="1">Multi-pass membrane protein</topology>
    </subcellularLocation>
</comment>
<keyword evidence="6 7" id="KW-0472">Membrane</keyword>
<dbReference type="PANTHER" id="PTHR16318">
    <property type="entry name" value="GAMMA-SECRETASE SUBUNIT PEN-2"/>
    <property type="match status" value="1"/>
</dbReference>
<proteinExistence type="inferred from homology"/>
<dbReference type="AlphaFoldDB" id="A0A150H413"/>
<feature type="transmembrane region" description="Helical" evidence="7">
    <location>
        <begin position="72"/>
        <end position="92"/>
    </location>
</feature>
<dbReference type="Pfam" id="PF10251">
    <property type="entry name" value="PEN-2"/>
    <property type="match status" value="1"/>
</dbReference>
<dbReference type="EMBL" id="LSYV01000002">
    <property type="protein sequence ID" value="KXZ56290.1"/>
    <property type="molecule type" value="Genomic_DNA"/>
</dbReference>
<comment type="caution">
    <text evidence="8">The sequence shown here is derived from an EMBL/GenBank/DDBJ whole genome shotgun (WGS) entry which is preliminary data.</text>
</comment>
<dbReference type="OrthoDB" id="524898at2759"/>
<dbReference type="GO" id="GO:0070765">
    <property type="term" value="C:gamma-secretase complex"/>
    <property type="evidence" value="ECO:0007669"/>
    <property type="project" value="TreeGrafter"/>
</dbReference>
<evidence type="ECO:0000256" key="2">
    <source>
        <dbReference type="ARBA" id="ARBA00009607"/>
    </source>
</evidence>
<name>A0A150H413_GONPE</name>
<keyword evidence="4" id="KW-0914">Notch signaling pathway</keyword>
<accession>A0A150H413</accession>
<evidence type="ECO:0000313" key="9">
    <source>
        <dbReference type="Proteomes" id="UP000075714"/>
    </source>
</evidence>
<evidence type="ECO:0000256" key="4">
    <source>
        <dbReference type="ARBA" id="ARBA00022976"/>
    </source>
</evidence>
<evidence type="ECO:0000313" key="8">
    <source>
        <dbReference type="EMBL" id="KXZ56290.1"/>
    </source>
</evidence>
<keyword evidence="9" id="KW-1185">Reference proteome</keyword>
<protein>
    <recommendedName>
        <fullName evidence="10">Gamma-secretase subunit PEN-2</fullName>
    </recommendedName>
</protein>
<keyword evidence="3 7" id="KW-0812">Transmembrane</keyword>
<evidence type="ECO:0008006" key="10">
    <source>
        <dbReference type="Google" id="ProtNLM"/>
    </source>
</evidence>
<evidence type="ECO:0000256" key="6">
    <source>
        <dbReference type="ARBA" id="ARBA00023136"/>
    </source>
</evidence>
<keyword evidence="5 7" id="KW-1133">Transmembrane helix</keyword>
<dbReference type="Proteomes" id="UP000075714">
    <property type="component" value="Unassembled WGS sequence"/>
</dbReference>
<evidence type="ECO:0000256" key="5">
    <source>
        <dbReference type="ARBA" id="ARBA00022989"/>
    </source>
</evidence>
<evidence type="ECO:0000256" key="1">
    <source>
        <dbReference type="ARBA" id="ARBA00004141"/>
    </source>
</evidence>
<dbReference type="PANTHER" id="PTHR16318:SF0">
    <property type="entry name" value="GAMMA-SECRETASE SUBUNIT PEN-2"/>
    <property type="match status" value="1"/>
</dbReference>
<dbReference type="STRING" id="33097.A0A150H413"/>
<dbReference type="InterPro" id="IPR019379">
    <property type="entry name" value="Gamma_Secretase_Asp_P_PEN2"/>
</dbReference>
<gene>
    <name evidence="8" type="ORF">GPECTOR_1g255</name>
</gene>
<sequence>MDREAVERDQVVESVDYELMPVLKARTQSKRMFYGGFLFLPLMWAMNVWLFWPDFRSPRGDPIIKRYTKHSAIAFVVLTVAFLPWLLLYAIAGDRILSEKVYRALDAAALDLSKYGLGIIDP</sequence>
<evidence type="ECO:0000256" key="7">
    <source>
        <dbReference type="SAM" id="Phobius"/>
    </source>
</evidence>